<proteinExistence type="predicted"/>
<feature type="region of interest" description="Disordered" evidence="1">
    <location>
        <begin position="28"/>
        <end position="48"/>
    </location>
</feature>
<dbReference type="Proteomes" id="UP000046393">
    <property type="component" value="Unplaced"/>
</dbReference>
<name>A0A0N5AU65_9BILA</name>
<accession>A0A0N5AU65</accession>
<dbReference type="WBParaSite" id="SMUV_0000839001-mRNA-1">
    <property type="protein sequence ID" value="SMUV_0000839001-mRNA-1"/>
    <property type="gene ID" value="SMUV_0000839001"/>
</dbReference>
<keyword evidence="2" id="KW-1185">Reference proteome</keyword>
<organism evidence="2 3">
    <name type="scientific">Syphacia muris</name>
    <dbReference type="NCBI Taxonomy" id="451379"/>
    <lineage>
        <taxon>Eukaryota</taxon>
        <taxon>Metazoa</taxon>
        <taxon>Ecdysozoa</taxon>
        <taxon>Nematoda</taxon>
        <taxon>Chromadorea</taxon>
        <taxon>Rhabditida</taxon>
        <taxon>Spirurina</taxon>
        <taxon>Oxyuridomorpha</taxon>
        <taxon>Oxyuroidea</taxon>
        <taxon>Oxyuridae</taxon>
        <taxon>Syphacia</taxon>
    </lineage>
</organism>
<dbReference type="AlphaFoldDB" id="A0A0N5AU65"/>
<evidence type="ECO:0000313" key="2">
    <source>
        <dbReference type="Proteomes" id="UP000046393"/>
    </source>
</evidence>
<evidence type="ECO:0000256" key="1">
    <source>
        <dbReference type="SAM" id="MobiDB-lite"/>
    </source>
</evidence>
<reference evidence="3" key="1">
    <citation type="submission" date="2017-02" db="UniProtKB">
        <authorList>
            <consortium name="WormBaseParasite"/>
        </authorList>
    </citation>
    <scope>IDENTIFICATION</scope>
</reference>
<sequence>MDVHKVLPNGGDKLAHAENASLLPMSYVSSRRSDVSSDSGSYDTAEDDTVEKDLDFDGCEAGEMSALKNNFYGGNVKKNEAKKKKGNATIEKERIKYPHEEEVLGTEVSKQLVEEGAVNAVMDQDIKKTQLQQETVECDAGTEVD</sequence>
<evidence type="ECO:0000313" key="3">
    <source>
        <dbReference type="WBParaSite" id="SMUV_0000839001-mRNA-1"/>
    </source>
</evidence>
<feature type="compositionally biased region" description="Low complexity" evidence="1">
    <location>
        <begin position="28"/>
        <end position="42"/>
    </location>
</feature>
<protein>
    <submittedName>
        <fullName evidence="3">Uncharacterized protein</fullName>
    </submittedName>
</protein>